<keyword evidence="2" id="KW-1185">Reference proteome</keyword>
<dbReference type="AlphaFoldDB" id="A0A0B8ZX76"/>
<evidence type="ECO:0000313" key="2">
    <source>
        <dbReference type="Proteomes" id="UP000031338"/>
    </source>
</evidence>
<proteinExistence type="predicted"/>
<sequence>MRRPGKSLRRRDKQARVIVDVEAWDGKEWEAHVLRLLQDQYGHENVQKVPAKHKGDCGLDYFCLNRRVVYQCYAVDEPVGVAERATKQKSKITTDISKFCDVSKGAAEMFAGYQIKRWILAVPLNDSKDVVQHALKKTADVIAKKLAYVDEGFQILVHDKEDFDDASWDRRVQLRNRIRPEIVGPTSEDVAELADGNRNLTENLRRKLEPRFEHLGELDEAIDDALRVFMESQIVVSQLRNMAPEAFEQVTRLVAERLRRLRLGSKGGSGGDRLEAEIDALKASILTSVPNLDHGTAETIAFGSVSDWLMRCPLKLD</sequence>
<gene>
    <name evidence="1" type="ORF">NJ75_04534</name>
</gene>
<dbReference type="STRING" id="48936.NJ75_04534"/>
<dbReference type="EMBL" id="JRVC01000035">
    <property type="protein sequence ID" value="KHS41712.1"/>
    <property type="molecule type" value="Genomic_DNA"/>
</dbReference>
<dbReference type="PATRIC" id="fig|48936.3.peg.4565"/>
<dbReference type="Proteomes" id="UP000031338">
    <property type="component" value="Unassembled WGS sequence"/>
</dbReference>
<name>A0A0B8ZX76_9SPHN</name>
<protein>
    <submittedName>
        <fullName evidence="1">Uncharacterized protein</fullName>
    </submittedName>
</protein>
<accession>A0A0B8ZX76</accession>
<reference evidence="1 2" key="1">
    <citation type="submission" date="2014-10" db="EMBL/GenBank/DDBJ databases">
        <title>Draft genome sequence of Novosphingobium subterraneum DSM 12447.</title>
        <authorList>
            <person name="Gan H.M."/>
            <person name="Gan H.Y."/>
            <person name="Savka M.A."/>
        </authorList>
    </citation>
    <scope>NUCLEOTIDE SEQUENCE [LARGE SCALE GENOMIC DNA]</scope>
    <source>
        <strain evidence="1 2">DSM 12447</strain>
    </source>
</reference>
<organism evidence="1 2">
    <name type="scientific">Novosphingobium subterraneum</name>
    <dbReference type="NCBI Taxonomy" id="48936"/>
    <lineage>
        <taxon>Bacteria</taxon>
        <taxon>Pseudomonadati</taxon>
        <taxon>Pseudomonadota</taxon>
        <taxon>Alphaproteobacteria</taxon>
        <taxon>Sphingomonadales</taxon>
        <taxon>Sphingomonadaceae</taxon>
        <taxon>Novosphingobium</taxon>
    </lineage>
</organism>
<evidence type="ECO:0000313" key="1">
    <source>
        <dbReference type="EMBL" id="KHS41712.1"/>
    </source>
</evidence>
<comment type="caution">
    <text evidence="1">The sequence shown here is derived from an EMBL/GenBank/DDBJ whole genome shotgun (WGS) entry which is preliminary data.</text>
</comment>